<sequence>MTRHYDMTTAWRIHIGAVVLVGLGWIAALVYTLTGAEGPDWWFFVIGLTAFAFILTAFLRSLALEVRIAGDAVTVATAFGTRRIPLSDLDPRAASRG</sequence>
<dbReference type="EMBL" id="JAVDYC010000001">
    <property type="protein sequence ID" value="MDR7327339.1"/>
    <property type="molecule type" value="Genomic_DNA"/>
</dbReference>
<reference evidence="2 3" key="1">
    <citation type="submission" date="2023-07" db="EMBL/GenBank/DDBJ databases">
        <title>Sequencing the genomes of 1000 actinobacteria strains.</title>
        <authorList>
            <person name="Klenk H.-P."/>
        </authorList>
    </citation>
    <scope>NUCLEOTIDE SEQUENCE [LARGE SCALE GENOMIC DNA]</scope>
    <source>
        <strain evidence="2 3">DSM 44711</strain>
    </source>
</reference>
<proteinExistence type="predicted"/>
<evidence type="ECO:0000256" key="1">
    <source>
        <dbReference type="SAM" id="Phobius"/>
    </source>
</evidence>
<keyword evidence="1" id="KW-1133">Transmembrane helix</keyword>
<evidence type="ECO:0000313" key="3">
    <source>
        <dbReference type="Proteomes" id="UP001183629"/>
    </source>
</evidence>
<comment type="caution">
    <text evidence="2">The sequence shown here is derived from an EMBL/GenBank/DDBJ whole genome shotgun (WGS) entry which is preliminary data.</text>
</comment>
<feature type="transmembrane region" description="Helical" evidence="1">
    <location>
        <begin position="12"/>
        <end position="35"/>
    </location>
</feature>
<name>A0AAE3ZY42_9ACTN</name>
<dbReference type="RefSeq" id="WP_310424573.1">
    <property type="nucleotide sequence ID" value="NZ_JAVDYC010000001.1"/>
</dbReference>
<feature type="transmembrane region" description="Helical" evidence="1">
    <location>
        <begin position="41"/>
        <end position="59"/>
    </location>
</feature>
<protein>
    <submittedName>
        <fullName evidence="2">Uncharacterized protein</fullName>
    </submittedName>
</protein>
<keyword evidence="3" id="KW-1185">Reference proteome</keyword>
<organism evidence="2 3">
    <name type="scientific">Catenuloplanes niger</name>
    <dbReference type="NCBI Taxonomy" id="587534"/>
    <lineage>
        <taxon>Bacteria</taxon>
        <taxon>Bacillati</taxon>
        <taxon>Actinomycetota</taxon>
        <taxon>Actinomycetes</taxon>
        <taxon>Micromonosporales</taxon>
        <taxon>Micromonosporaceae</taxon>
        <taxon>Catenuloplanes</taxon>
    </lineage>
</organism>
<dbReference type="SUPFAM" id="SSF81321">
    <property type="entry name" value="Family A G protein-coupled receptor-like"/>
    <property type="match status" value="1"/>
</dbReference>
<dbReference type="AlphaFoldDB" id="A0AAE3ZY42"/>
<evidence type="ECO:0000313" key="2">
    <source>
        <dbReference type="EMBL" id="MDR7327339.1"/>
    </source>
</evidence>
<dbReference type="Proteomes" id="UP001183629">
    <property type="component" value="Unassembled WGS sequence"/>
</dbReference>
<gene>
    <name evidence="2" type="ORF">J2S44_007589</name>
</gene>
<keyword evidence="1" id="KW-0472">Membrane</keyword>
<accession>A0AAE3ZY42</accession>
<keyword evidence="1" id="KW-0812">Transmembrane</keyword>